<dbReference type="EMBL" id="CAXDID020000003">
    <property type="protein sequence ID" value="CAL5972600.1"/>
    <property type="molecule type" value="Genomic_DNA"/>
</dbReference>
<evidence type="ECO:0000256" key="1">
    <source>
        <dbReference type="SAM" id="MobiDB-lite"/>
    </source>
</evidence>
<feature type="compositionally biased region" description="Polar residues" evidence="1">
    <location>
        <begin position="1"/>
        <end position="13"/>
    </location>
</feature>
<name>A0AA86NWS8_9EUKA</name>
<evidence type="ECO:0000313" key="2">
    <source>
        <dbReference type="EMBL" id="CAI9927428.1"/>
    </source>
</evidence>
<dbReference type="Proteomes" id="UP001642409">
    <property type="component" value="Unassembled WGS sequence"/>
</dbReference>
<feature type="compositionally biased region" description="Polar residues" evidence="1">
    <location>
        <begin position="55"/>
        <end position="64"/>
    </location>
</feature>
<reference evidence="3 4" key="2">
    <citation type="submission" date="2024-07" db="EMBL/GenBank/DDBJ databases">
        <authorList>
            <person name="Akdeniz Z."/>
        </authorList>
    </citation>
    <scope>NUCLEOTIDE SEQUENCE [LARGE SCALE GENOMIC DNA]</scope>
</reference>
<feature type="region of interest" description="Disordered" evidence="1">
    <location>
        <begin position="1"/>
        <end position="25"/>
    </location>
</feature>
<organism evidence="2">
    <name type="scientific">Hexamita inflata</name>
    <dbReference type="NCBI Taxonomy" id="28002"/>
    <lineage>
        <taxon>Eukaryota</taxon>
        <taxon>Metamonada</taxon>
        <taxon>Diplomonadida</taxon>
        <taxon>Hexamitidae</taxon>
        <taxon>Hexamitinae</taxon>
        <taxon>Hexamita</taxon>
    </lineage>
</organism>
<comment type="caution">
    <text evidence="2">The sequence shown here is derived from an EMBL/GenBank/DDBJ whole genome shotgun (WGS) entry which is preliminary data.</text>
</comment>
<sequence length="221" mass="25372">MYPNGNNSYTLPQLQPAKTLPNTQSQQPIQYTYQLPQVQPQLQLPQYNIPPTQPTPAKNTENQPANPPSTPTNHSRARAPLKKMKTKHVQTAPIYTRVFPLCQLSAIEIAAQHSLKLQTVNEFINAVKERAFGLLEVFSPFKRTTFEQFQEGIKQIGFQSSFITEETLFKKYSENQVLDWDGFIMCCCYYFKVYREFNKMQTGGKIEITWDNAAQMLVGLI</sequence>
<evidence type="ECO:0000313" key="3">
    <source>
        <dbReference type="EMBL" id="CAL5972600.1"/>
    </source>
</evidence>
<dbReference type="AlphaFoldDB" id="A0AA86NWS8"/>
<proteinExistence type="predicted"/>
<keyword evidence="4" id="KW-1185">Reference proteome</keyword>
<evidence type="ECO:0000313" key="4">
    <source>
        <dbReference type="Proteomes" id="UP001642409"/>
    </source>
</evidence>
<gene>
    <name evidence="2" type="ORF">HINF_LOCUS15073</name>
    <name evidence="3" type="ORF">HINF_LOCUS1986</name>
</gene>
<dbReference type="EMBL" id="CATOUU010000380">
    <property type="protein sequence ID" value="CAI9927428.1"/>
    <property type="molecule type" value="Genomic_DNA"/>
</dbReference>
<protein>
    <submittedName>
        <fullName evidence="3">Hypothetical_protein</fullName>
    </submittedName>
</protein>
<feature type="region of interest" description="Disordered" evidence="1">
    <location>
        <begin position="45"/>
        <end position="83"/>
    </location>
</feature>
<reference evidence="2" key="1">
    <citation type="submission" date="2023-06" db="EMBL/GenBank/DDBJ databases">
        <authorList>
            <person name="Kurt Z."/>
        </authorList>
    </citation>
    <scope>NUCLEOTIDE SEQUENCE</scope>
</reference>
<accession>A0AA86NWS8</accession>